<dbReference type="EMBL" id="AGWY01000006">
    <property type="protein sequence ID" value="EKS38777.1"/>
    <property type="molecule type" value="Genomic_DNA"/>
</dbReference>
<reference evidence="8 9" key="1">
    <citation type="submission" date="2012-04" db="EMBL/GenBank/DDBJ databases">
        <title>The Genome Sequence of Afipia clevelandensis ATCC 49720.</title>
        <authorList>
            <consortium name="The Broad Institute Genome Sequencing Platform"/>
            <person name="Earl A."/>
            <person name="Ward D."/>
            <person name="Feldgarden M."/>
            <person name="Gevers D."/>
            <person name="Huys G."/>
            <person name="Walker B."/>
            <person name="Young S.K."/>
            <person name="Zeng Q."/>
            <person name="Gargeya S."/>
            <person name="Fitzgerald M."/>
            <person name="Haas B."/>
            <person name="Abouelleil A."/>
            <person name="Alvarado L."/>
            <person name="Arachchi H.M."/>
            <person name="Berlin A."/>
            <person name="Chapman S.B."/>
            <person name="Goldberg J."/>
            <person name="Griggs A."/>
            <person name="Gujja S."/>
            <person name="Hansen M."/>
            <person name="Howarth C."/>
            <person name="Imamovic A."/>
            <person name="Larimer J."/>
            <person name="McCowen C."/>
            <person name="Montmayeur A."/>
            <person name="Murphy C."/>
            <person name="Neiman D."/>
            <person name="Pearson M."/>
            <person name="Priest M."/>
            <person name="Roberts A."/>
            <person name="Saif S."/>
            <person name="Shea T."/>
            <person name="Sisk P."/>
            <person name="Sykes S."/>
            <person name="Wortman J."/>
            <person name="Nusbaum C."/>
            <person name="Birren B."/>
        </authorList>
    </citation>
    <scope>NUCLEOTIDE SEQUENCE [LARGE SCALE GENOMIC DNA]</scope>
    <source>
        <strain evidence="8 9">ATCC 49720</strain>
    </source>
</reference>
<dbReference type="OrthoDB" id="7270324at2"/>
<comment type="subcellular location">
    <subcellularLocation>
        <location evidence="1">Membrane</location>
        <topology evidence="1">Multi-pass membrane protein</topology>
    </subcellularLocation>
</comment>
<keyword evidence="4 6" id="KW-0472">Membrane</keyword>
<evidence type="ECO:0000313" key="8">
    <source>
        <dbReference type="EMBL" id="EKS38777.1"/>
    </source>
</evidence>
<feature type="compositionally biased region" description="Low complexity" evidence="5">
    <location>
        <begin position="7"/>
        <end position="26"/>
    </location>
</feature>
<feature type="domain" description="RDD" evidence="7">
    <location>
        <begin position="47"/>
        <end position="172"/>
    </location>
</feature>
<evidence type="ECO:0000256" key="2">
    <source>
        <dbReference type="ARBA" id="ARBA00022692"/>
    </source>
</evidence>
<sequence>MSDTRNTGGATSGASSGTTWRNNPSASASAQQAYDPWLQPELFRGVLTKRVFAFLIDLVILSIPIVLAILFITLFGIVTLGLGWFLFWLISPLSVIWALLYYGMSLGGPQGATVGMRMMDIEMRTWTGERPYFVLGAVHAVLYWVSVSFLSPLVLLVGLFNGRRRLLHDIVLGTVFINSNVQPSMVQTTRV</sequence>
<feature type="transmembrane region" description="Helical" evidence="6">
    <location>
        <begin position="132"/>
        <end position="160"/>
    </location>
</feature>
<gene>
    <name evidence="8" type="ORF">HMPREF9696_01246</name>
</gene>
<evidence type="ECO:0000256" key="1">
    <source>
        <dbReference type="ARBA" id="ARBA00004141"/>
    </source>
</evidence>
<keyword evidence="9" id="KW-1185">Reference proteome</keyword>
<comment type="caution">
    <text evidence="8">The sequence shown here is derived from an EMBL/GenBank/DDBJ whole genome shotgun (WGS) entry which is preliminary data.</text>
</comment>
<evidence type="ECO:0000256" key="5">
    <source>
        <dbReference type="SAM" id="MobiDB-lite"/>
    </source>
</evidence>
<evidence type="ECO:0000259" key="7">
    <source>
        <dbReference type="Pfam" id="PF06271"/>
    </source>
</evidence>
<evidence type="ECO:0000256" key="4">
    <source>
        <dbReference type="ARBA" id="ARBA00023136"/>
    </source>
</evidence>
<protein>
    <recommendedName>
        <fullName evidence="7">RDD domain-containing protein</fullName>
    </recommendedName>
</protein>
<dbReference type="PATRIC" id="fig|883079.3.peg.1263"/>
<dbReference type="InterPro" id="IPR010432">
    <property type="entry name" value="RDD"/>
</dbReference>
<proteinExistence type="predicted"/>
<feature type="transmembrane region" description="Helical" evidence="6">
    <location>
        <begin position="85"/>
        <end position="104"/>
    </location>
</feature>
<dbReference type="Proteomes" id="UP000001095">
    <property type="component" value="Unassembled WGS sequence"/>
</dbReference>
<feature type="transmembrane region" description="Helical" evidence="6">
    <location>
        <begin position="51"/>
        <end position="78"/>
    </location>
</feature>
<dbReference type="HOGENOM" id="CLU_116272_1_0_5"/>
<dbReference type="GO" id="GO:0016020">
    <property type="term" value="C:membrane"/>
    <property type="evidence" value="ECO:0007669"/>
    <property type="project" value="UniProtKB-SubCell"/>
</dbReference>
<accession>K8P8A7</accession>
<dbReference type="RefSeq" id="WP_002712112.1">
    <property type="nucleotide sequence ID" value="NZ_KB375281.1"/>
</dbReference>
<evidence type="ECO:0000256" key="6">
    <source>
        <dbReference type="SAM" id="Phobius"/>
    </source>
</evidence>
<name>K8P8A7_9BRAD</name>
<evidence type="ECO:0000256" key="3">
    <source>
        <dbReference type="ARBA" id="ARBA00022989"/>
    </source>
</evidence>
<dbReference type="Pfam" id="PF06271">
    <property type="entry name" value="RDD"/>
    <property type="match status" value="1"/>
</dbReference>
<feature type="region of interest" description="Disordered" evidence="5">
    <location>
        <begin position="1"/>
        <end position="26"/>
    </location>
</feature>
<evidence type="ECO:0000313" key="9">
    <source>
        <dbReference type="Proteomes" id="UP000001095"/>
    </source>
</evidence>
<organism evidence="8 9">
    <name type="scientific">Afipia clevelandensis ATCC 49720</name>
    <dbReference type="NCBI Taxonomy" id="883079"/>
    <lineage>
        <taxon>Bacteria</taxon>
        <taxon>Pseudomonadati</taxon>
        <taxon>Pseudomonadota</taxon>
        <taxon>Alphaproteobacteria</taxon>
        <taxon>Hyphomicrobiales</taxon>
        <taxon>Nitrobacteraceae</taxon>
        <taxon>Afipia</taxon>
    </lineage>
</organism>
<keyword evidence="3 6" id="KW-1133">Transmembrane helix</keyword>
<dbReference type="AlphaFoldDB" id="K8P8A7"/>
<keyword evidence="2 6" id="KW-0812">Transmembrane</keyword>